<reference evidence="1 2" key="1">
    <citation type="submission" date="2011-01" db="EMBL/GenBank/DDBJ databases">
        <authorList>
            <person name="Muzny D."/>
            <person name="Qin X."/>
            <person name="Deng J."/>
            <person name="Jiang H."/>
            <person name="Liu Y."/>
            <person name="Qu J."/>
            <person name="Song X.-Z."/>
            <person name="Zhang L."/>
            <person name="Thornton R."/>
            <person name="Coyle M."/>
            <person name="Francisco L."/>
            <person name="Jackson L."/>
            <person name="Javaid M."/>
            <person name="Korchina V."/>
            <person name="Kovar C."/>
            <person name="Mata R."/>
            <person name="Mathew T."/>
            <person name="Ngo R."/>
            <person name="Nguyen L."/>
            <person name="Nguyen N."/>
            <person name="Okwuonu G."/>
            <person name="Ongeri F."/>
            <person name="Pham C."/>
            <person name="Simmons D."/>
            <person name="Wilczek-Boney K."/>
            <person name="Hale W."/>
            <person name="Jakkamsetti A."/>
            <person name="Pham P."/>
            <person name="Ruth R."/>
            <person name="San Lucas F."/>
            <person name="Warren J."/>
            <person name="Zhang J."/>
            <person name="Zhao Z."/>
            <person name="Zhou C."/>
            <person name="Zhu D."/>
            <person name="Lee S."/>
            <person name="Bess C."/>
            <person name="Blankenburg K."/>
            <person name="Forbes L."/>
            <person name="Fu Q."/>
            <person name="Gubbala S."/>
            <person name="Hirani K."/>
            <person name="Jayaseelan J.C."/>
            <person name="Lara F."/>
            <person name="Munidasa M."/>
            <person name="Palculict T."/>
            <person name="Patil S."/>
            <person name="Pu L.-L."/>
            <person name="Saada N."/>
            <person name="Tang L."/>
            <person name="Weissenberger G."/>
            <person name="Zhu Y."/>
            <person name="Hemphill L."/>
            <person name="Shang Y."/>
            <person name="Youmans B."/>
            <person name="Ayvaz T."/>
            <person name="Ross M."/>
            <person name="Santibanez J."/>
            <person name="Aqrawi P."/>
            <person name="Gross S."/>
            <person name="Joshi V."/>
            <person name="Fowler G."/>
            <person name="Nazareth L."/>
            <person name="Reid J."/>
            <person name="Worley K."/>
            <person name="Petrosino J."/>
            <person name="Highlander S."/>
            <person name="Gibbs R."/>
        </authorList>
    </citation>
    <scope>NUCLEOTIDE SEQUENCE [LARGE SCALE GENOMIC DNA]</scope>
    <source>
        <strain evidence="1 2">ATCC 25976</strain>
    </source>
</reference>
<protein>
    <submittedName>
        <fullName evidence="1">Uncharacterized protein</fullName>
    </submittedName>
</protein>
<gene>
    <name evidence="1" type="ORF">HMPREF0027_0996</name>
</gene>
<sequence>MLQVKTFTAEENKNSSEQKKDFLGYISLKVNAAMLKSFYSLDKQAK</sequence>
<evidence type="ECO:0000313" key="1">
    <source>
        <dbReference type="EMBL" id="EFX91967.1"/>
    </source>
</evidence>
<dbReference type="AlphaFoldDB" id="E8KGM9"/>
<proteinExistence type="predicted"/>
<keyword evidence="2" id="KW-1185">Reference proteome</keyword>
<dbReference type="HOGENOM" id="CLU_3179202_0_0_6"/>
<dbReference type="Proteomes" id="UP000005467">
    <property type="component" value="Unassembled WGS sequence"/>
</dbReference>
<accession>E8KGM9</accession>
<name>E8KGM9_9PAST</name>
<evidence type="ECO:0000313" key="2">
    <source>
        <dbReference type="Proteomes" id="UP000005467"/>
    </source>
</evidence>
<dbReference type="RefSeq" id="WP_005622584.1">
    <property type="nucleotide sequence ID" value="NZ_GL831080.1"/>
</dbReference>
<organism evidence="1 2">
    <name type="scientific">Actinobacillus ureae ATCC 25976</name>
    <dbReference type="NCBI Taxonomy" id="887324"/>
    <lineage>
        <taxon>Bacteria</taxon>
        <taxon>Pseudomonadati</taxon>
        <taxon>Pseudomonadota</taxon>
        <taxon>Gammaproteobacteria</taxon>
        <taxon>Pasteurellales</taxon>
        <taxon>Pasteurellaceae</taxon>
        <taxon>Actinobacillus</taxon>
    </lineage>
</organism>
<dbReference type="EMBL" id="AEVG01000065">
    <property type="protein sequence ID" value="EFX91967.1"/>
    <property type="molecule type" value="Genomic_DNA"/>
</dbReference>
<comment type="caution">
    <text evidence="1">The sequence shown here is derived from an EMBL/GenBank/DDBJ whole genome shotgun (WGS) entry which is preliminary data.</text>
</comment>